<dbReference type="SMART" id="SM00912">
    <property type="entry name" value="Haemagg_act"/>
    <property type="match status" value="1"/>
</dbReference>
<comment type="subcellular location">
    <subcellularLocation>
        <location evidence="1">Secreted</location>
    </subcellularLocation>
</comment>
<evidence type="ECO:0000256" key="1">
    <source>
        <dbReference type="ARBA" id="ARBA00004613"/>
    </source>
</evidence>
<protein>
    <submittedName>
        <fullName evidence="6">Filamentous hemagglutinin N-terminal domain-containing protein</fullName>
    </submittedName>
</protein>
<evidence type="ECO:0000256" key="3">
    <source>
        <dbReference type="ARBA" id="ARBA00022729"/>
    </source>
</evidence>
<reference evidence="6 7" key="1">
    <citation type="submission" date="2019-07" db="EMBL/GenBank/DDBJ databases">
        <title>Rapid identification of Enteric Bacteria from Whole Genome Sequences (WGS) using Average Nucleotide Identity (ANI).</title>
        <authorList>
            <person name="Lane C."/>
        </authorList>
    </citation>
    <scope>NUCLEOTIDE SEQUENCE [LARGE SCALE GENOMIC DNA]</scope>
    <source>
        <strain evidence="6 7">2016D-0250</strain>
    </source>
</reference>
<evidence type="ECO:0000313" key="7">
    <source>
        <dbReference type="Proteomes" id="UP000321310"/>
    </source>
</evidence>
<evidence type="ECO:0000256" key="4">
    <source>
        <dbReference type="SAM" id="SignalP"/>
    </source>
</evidence>
<dbReference type="Proteomes" id="UP000321310">
    <property type="component" value="Unassembled WGS sequence"/>
</dbReference>
<feature type="signal peptide" evidence="4">
    <location>
        <begin position="1"/>
        <end position="17"/>
    </location>
</feature>
<proteinExistence type="predicted"/>
<name>A0A5C7DN38_9BACT</name>
<dbReference type="Gene3D" id="2.160.20.10">
    <property type="entry name" value="Single-stranded right-handed beta-helix, Pectin lyase-like"/>
    <property type="match status" value="1"/>
</dbReference>
<dbReference type="NCBIfam" id="TIGR01901">
    <property type="entry name" value="adhes_NPXG"/>
    <property type="match status" value="1"/>
</dbReference>
<keyword evidence="3 4" id="KW-0732">Signal</keyword>
<dbReference type="InterPro" id="IPR011050">
    <property type="entry name" value="Pectin_lyase_fold/virulence"/>
</dbReference>
<dbReference type="PANTHER" id="PTHR12338">
    <property type="entry name" value="AUTOTRANSPORTER"/>
    <property type="match status" value="1"/>
</dbReference>
<gene>
    <name evidence="6" type="ORF">FPD46_01335</name>
</gene>
<feature type="domain" description="Filamentous haemagglutinin FhaB/tRNA nuclease CdiA-like TPS" evidence="5">
    <location>
        <begin position="15"/>
        <end position="128"/>
    </location>
</feature>
<sequence length="456" mass="49178">MLLSSIVASLLFSPAFALPSGGKFTHGTSGTINVSGNNMHINGNKVNSIIQWGGGFNINKGESVNFGGNSKNYLNIAHGTNKSTIAGLLNANGKNVFLINPNGVIIEKSGIINANRFVASTSSMSNADMWKFAKLNENQGATFSPVFKPQKAGSVVNMGNINADKVLLIGNKVDIQGGKLGNKNSTTHLVGNDLVLNPSSFAENKTNNITALRSVELAASMSAFKDGNYKFVGGDSFNLVDYIDNNSIKTENKIQKVNFKQYLTIDSLNEWIIFANAWNGNKDGKGLGDTRKVKEFRLINNIDFNNDFKPEYMVGYGILKNGVYDWSNSFSSIFNGNGYTLSNIKLNTSKGEYKDYYIGIFGSVIGGTIKNLKVKNVDITSYKSAGSIVGYSENGNYHDISLDNISIYSMAQNAGGFAGRSERDNTFERILLNDVKKVVSDASYANAGAFIGITGG</sequence>
<dbReference type="PANTHER" id="PTHR12338:SF8">
    <property type="entry name" value="HEME_HEMOPEXIN-BINDING PROTEIN"/>
    <property type="match status" value="1"/>
</dbReference>
<dbReference type="SUPFAM" id="SSF51126">
    <property type="entry name" value="Pectin lyase-like"/>
    <property type="match status" value="1"/>
</dbReference>
<dbReference type="InterPro" id="IPR012334">
    <property type="entry name" value="Pectin_lyas_fold"/>
</dbReference>
<dbReference type="AlphaFoldDB" id="A0A5C7DN38"/>
<feature type="non-terminal residue" evidence="6">
    <location>
        <position position="456"/>
    </location>
</feature>
<organism evidence="6 7">
    <name type="scientific">Campylobacter peloridis</name>
    <dbReference type="NCBI Taxonomy" id="488546"/>
    <lineage>
        <taxon>Bacteria</taxon>
        <taxon>Pseudomonadati</taxon>
        <taxon>Campylobacterota</taxon>
        <taxon>Epsilonproteobacteria</taxon>
        <taxon>Campylobacterales</taxon>
        <taxon>Campylobacteraceae</taxon>
        <taxon>Campylobacter</taxon>
    </lineage>
</organism>
<evidence type="ECO:0000259" key="5">
    <source>
        <dbReference type="SMART" id="SM00912"/>
    </source>
</evidence>
<dbReference type="GO" id="GO:0005576">
    <property type="term" value="C:extracellular region"/>
    <property type="evidence" value="ECO:0007669"/>
    <property type="project" value="UniProtKB-SubCell"/>
</dbReference>
<comment type="caution">
    <text evidence="6">The sequence shown here is derived from an EMBL/GenBank/DDBJ whole genome shotgun (WGS) entry which is preliminary data.</text>
</comment>
<dbReference type="Pfam" id="PF05860">
    <property type="entry name" value="TPS"/>
    <property type="match status" value="1"/>
</dbReference>
<evidence type="ECO:0000313" key="6">
    <source>
        <dbReference type="EMBL" id="TXE84203.1"/>
    </source>
</evidence>
<accession>A0A5C7DN38</accession>
<keyword evidence="2" id="KW-0964">Secreted</keyword>
<dbReference type="InterPro" id="IPR050909">
    <property type="entry name" value="Bact_Autotransporter_VF"/>
</dbReference>
<evidence type="ECO:0000256" key="2">
    <source>
        <dbReference type="ARBA" id="ARBA00022525"/>
    </source>
</evidence>
<dbReference type="InterPro" id="IPR008638">
    <property type="entry name" value="FhaB/CdiA-like_TPS"/>
</dbReference>
<dbReference type="Gene3D" id="2.160.20.110">
    <property type="match status" value="1"/>
</dbReference>
<dbReference type="EMBL" id="VOWB01000018">
    <property type="protein sequence ID" value="TXE84203.1"/>
    <property type="molecule type" value="Genomic_DNA"/>
</dbReference>
<feature type="chain" id="PRO_5022847857" evidence="4">
    <location>
        <begin position="18"/>
        <end position="456"/>
    </location>
</feature>